<proteinExistence type="predicted"/>
<protein>
    <submittedName>
        <fullName evidence="2">Uncharacterized protein</fullName>
    </submittedName>
</protein>
<dbReference type="AlphaFoldDB" id="A0A2W2HRT0"/>
<gene>
    <name evidence="2" type="ORF">C1I98_04385</name>
</gene>
<evidence type="ECO:0000313" key="3">
    <source>
        <dbReference type="Proteomes" id="UP000248544"/>
    </source>
</evidence>
<feature type="region of interest" description="Disordered" evidence="1">
    <location>
        <begin position="118"/>
        <end position="149"/>
    </location>
</feature>
<organism evidence="2 3">
    <name type="scientific">Spongiactinospora gelatinilytica</name>
    <dbReference type="NCBI Taxonomy" id="2666298"/>
    <lineage>
        <taxon>Bacteria</taxon>
        <taxon>Bacillati</taxon>
        <taxon>Actinomycetota</taxon>
        <taxon>Actinomycetes</taxon>
        <taxon>Streptosporangiales</taxon>
        <taxon>Streptosporangiaceae</taxon>
        <taxon>Spongiactinospora</taxon>
    </lineage>
</organism>
<reference evidence="2 3" key="1">
    <citation type="submission" date="2018-01" db="EMBL/GenBank/DDBJ databases">
        <title>Draft genome sequence of Sphaerisporangium sp. 7K107.</title>
        <authorList>
            <person name="Sahin N."/>
            <person name="Saygin H."/>
            <person name="Ay H."/>
        </authorList>
    </citation>
    <scope>NUCLEOTIDE SEQUENCE [LARGE SCALE GENOMIC DNA]</scope>
    <source>
        <strain evidence="2 3">7K107</strain>
    </source>
</reference>
<dbReference type="Proteomes" id="UP000248544">
    <property type="component" value="Unassembled WGS sequence"/>
</dbReference>
<evidence type="ECO:0000313" key="2">
    <source>
        <dbReference type="EMBL" id="PZG54325.1"/>
    </source>
</evidence>
<dbReference type="EMBL" id="POUA01000019">
    <property type="protein sequence ID" value="PZG54325.1"/>
    <property type="molecule type" value="Genomic_DNA"/>
</dbReference>
<name>A0A2W2HRT0_9ACTN</name>
<comment type="caution">
    <text evidence="2">The sequence shown here is derived from an EMBL/GenBank/DDBJ whole genome shotgun (WGS) entry which is preliminary data.</text>
</comment>
<keyword evidence="3" id="KW-1185">Reference proteome</keyword>
<sequence length="225" mass="25106">MRIYIGYGGWVAVDGLDLPGPLYVRVREEGDRLRVSEFYLDASTSHTAIDGNDLRNIPFQQLETFINANAEHVKPVMGLPAPDLSTLASYYQTGFGNTERQIAEGNWVVASFAAQSIPADRDSDTDPDSGVRIKRVPRQHPPGDGWKSLRSEERDYRLPCGPKDGVTDEFLRKVARAYNAAILRGERPNVAIAEQTGYQIKSAQRWVYTARQRGIMPRGRKGRAG</sequence>
<dbReference type="RefSeq" id="WP_111165777.1">
    <property type="nucleotide sequence ID" value="NZ_POUA01000019.1"/>
</dbReference>
<accession>A0A2W2HRT0</accession>
<evidence type="ECO:0000256" key="1">
    <source>
        <dbReference type="SAM" id="MobiDB-lite"/>
    </source>
</evidence>